<reference evidence="2" key="1">
    <citation type="journal article" date="2013" name="Environ. Microbiol.">
        <title>Seasonally variable intestinal metagenomes of the red palm weevil (Rhynchophorus ferrugineus).</title>
        <authorList>
            <person name="Jia S."/>
            <person name="Zhang X."/>
            <person name="Zhang G."/>
            <person name="Yin A."/>
            <person name="Zhang S."/>
            <person name="Li F."/>
            <person name="Wang L."/>
            <person name="Zhao D."/>
            <person name="Yun Q."/>
            <person name="Tala"/>
            <person name="Wang J."/>
            <person name="Sun G."/>
            <person name="Baabdullah M."/>
            <person name="Yu X."/>
            <person name="Hu S."/>
            <person name="Al-Mssallem I.S."/>
            <person name="Yu J."/>
        </authorList>
    </citation>
    <scope>NUCLEOTIDE SEQUENCE</scope>
</reference>
<organism evidence="2">
    <name type="scientific">uncultured Flavobacteriales bacterium</name>
    <dbReference type="NCBI Taxonomy" id="213322"/>
    <lineage>
        <taxon>Bacteria</taxon>
        <taxon>Pseudomonadati</taxon>
        <taxon>Bacteroidota</taxon>
        <taxon>Flavobacteriia</taxon>
        <taxon>Flavobacteriales</taxon>
        <taxon>environmental samples</taxon>
    </lineage>
</organism>
<dbReference type="SUPFAM" id="SSF51126">
    <property type="entry name" value="Pectin lyase-like"/>
    <property type="match status" value="1"/>
</dbReference>
<dbReference type="Gene3D" id="2.160.20.10">
    <property type="entry name" value="Single-stranded right-handed beta-helix, Pectin lyase-like"/>
    <property type="match status" value="1"/>
</dbReference>
<feature type="non-terminal residue" evidence="2">
    <location>
        <position position="78"/>
    </location>
</feature>
<dbReference type="InterPro" id="IPR012334">
    <property type="entry name" value="Pectin_lyas_fold"/>
</dbReference>
<name>A0A060BXA9_9FLAO</name>
<feature type="non-terminal residue" evidence="2">
    <location>
        <position position="1"/>
    </location>
</feature>
<feature type="region of interest" description="Disordered" evidence="1">
    <location>
        <begin position="1"/>
        <end position="78"/>
    </location>
</feature>
<sequence>SCLALIKNGESDLNPTYPTKVTENNEDDSSGGNSGNEDLHFPTFSDGVIAFPGAEGYGKNAVGGRNGEVYHVNKLNDD</sequence>
<dbReference type="InterPro" id="IPR011050">
    <property type="entry name" value="Pectin_lyase_fold/virulence"/>
</dbReference>
<accession>A0A060BXA9</accession>
<protein>
    <submittedName>
        <fullName evidence="2">CAZy families PL1 protein</fullName>
    </submittedName>
</protein>
<evidence type="ECO:0000313" key="2">
    <source>
        <dbReference type="EMBL" id="AIA87322.1"/>
    </source>
</evidence>
<feature type="compositionally biased region" description="Polar residues" evidence="1">
    <location>
        <begin position="11"/>
        <end position="22"/>
    </location>
</feature>
<proteinExistence type="predicted"/>
<evidence type="ECO:0000256" key="1">
    <source>
        <dbReference type="SAM" id="MobiDB-lite"/>
    </source>
</evidence>
<dbReference type="AlphaFoldDB" id="A0A060BXA9"/>
<dbReference type="EMBL" id="KF120053">
    <property type="protein sequence ID" value="AIA87322.1"/>
    <property type="molecule type" value="Genomic_DNA"/>
</dbReference>